<evidence type="ECO:0000313" key="7">
    <source>
        <dbReference type="Proteomes" id="UP000027222"/>
    </source>
</evidence>
<feature type="compositionally biased region" description="Low complexity" evidence="3">
    <location>
        <begin position="1006"/>
        <end position="1027"/>
    </location>
</feature>
<dbReference type="EMBL" id="KL142373">
    <property type="protein sequence ID" value="KDR79719.1"/>
    <property type="molecule type" value="Genomic_DNA"/>
</dbReference>
<feature type="compositionally biased region" description="Pro residues" evidence="3">
    <location>
        <begin position="1180"/>
        <end position="1193"/>
    </location>
</feature>
<dbReference type="Pfam" id="PF07653">
    <property type="entry name" value="SH3_2"/>
    <property type="match status" value="1"/>
</dbReference>
<feature type="compositionally biased region" description="Gly residues" evidence="3">
    <location>
        <begin position="1295"/>
        <end position="1305"/>
    </location>
</feature>
<feature type="region of interest" description="Disordered" evidence="3">
    <location>
        <begin position="1178"/>
        <end position="1584"/>
    </location>
</feature>
<accession>A0A067TIH1</accession>
<proteinExistence type="predicted"/>
<protein>
    <recommendedName>
        <fullName evidence="8">Rab-GAP TBC domain-containing protein</fullName>
    </recommendedName>
</protein>
<feature type="region of interest" description="Disordered" evidence="3">
    <location>
        <begin position="87"/>
        <end position="182"/>
    </location>
</feature>
<name>A0A067TIH1_GALM3</name>
<feature type="compositionally biased region" description="Basic and acidic residues" evidence="3">
    <location>
        <begin position="919"/>
        <end position="931"/>
    </location>
</feature>
<dbReference type="STRING" id="685588.A0A067TIH1"/>
<feature type="compositionally biased region" description="Basic and acidic residues" evidence="3">
    <location>
        <begin position="1360"/>
        <end position="1374"/>
    </location>
</feature>
<dbReference type="InterPro" id="IPR036028">
    <property type="entry name" value="SH3-like_dom_sf"/>
</dbReference>
<evidence type="ECO:0000259" key="5">
    <source>
        <dbReference type="PROSITE" id="PS50086"/>
    </source>
</evidence>
<dbReference type="Proteomes" id="UP000027222">
    <property type="component" value="Unassembled WGS sequence"/>
</dbReference>
<evidence type="ECO:0008006" key="8">
    <source>
        <dbReference type="Google" id="ProtNLM"/>
    </source>
</evidence>
<feature type="compositionally biased region" description="Polar residues" evidence="3">
    <location>
        <begin position="1535"/>
        <end position="1556"/>
    </location>
</feature>
<dbReference type="PANTHER" id="PTHR47219:SF9">
    <property type="entry name" value="GTPASE ACTIVATING PROTEIN AND CENTROSOME-ASSOCIATED, ISOFORM B"/>
    <property type="match status" value="1"/>
</dbReference>
<dbReference type="InterPro" id="IPR050302">
    <property type="entry name" value="Rab_GAP_TBC_domain"/>
</dbReference>
<dbReference type="HOGENOM" id="CLU_000840_0_0_1"/>
<feature type="compositionally biased region" description="Low complexity" evidence="3">
    <location>
        <begin position="490"/>
        <end position="510"/>
    </location>
</feature>
<feature type="compositionally biased region" description="Low complexity" evidence="3">
    <location>
        <begin position="1079"/>
        <end position="1109"/>
    </location>
</feature>
<evidence type="ECO:0000256" key="2">
    <source>
        <dbReference type="PROSITE-ProRule" id="PRU00192"/>
    </source>
</evidence>
<dbReference type="Gene3D" id="1.10.472.80">
    <property type="entry name" value="Ypt/Rab-GAP domain of gyp1p, domain 3"/>
    <property type="match status" value="1"/>
</dbReference>
<dbReference type="PANTHER" id="PTHR47219">
    <property type="entry name" value="RAB GTPASE-ACTIVATING PROTEIN 1-LIKE"/>
    <property type="match status" value="1"/>
</dbReference>
<feature type="compositionally biased region" description="Polar residues" evidence="3">
    <location>
        <begin position="1501"/>
        <end position="1520"/>
    </location>
</feature>
<feature type="compositionally biased region" description="Low complexity" evidence="3">
    <location>
        <begin position="172"/>
        <end position="182"/>
    </location>
</feature>
<feature type="compositionally biased region" description="Low complexity" evidence="3">
    <location>
        <begin position="224"/>
        <end position="240"/>
    </location>
</feature>
<feature type="compositionally biased region" description="Polar residues" evidence="3">
    <location>
        <begin position="141"/>
        <end position="159"/>
    </location>
</feature>
<keyword evidence="1 2" id="KW-0728">SH3 domain</keyword>
<dbReference type="InterPro" id="IPR000195">
    <property type="entry name" value="Rab-GAP-TBC_dom"/>
</dbReference>
<dbReference type="SUPFAM" id="SSF47923">
    <property type="entry name" value="Ypt/Rab-GAP domain of gyp1p"/>
    <property type="match status" value="2"/>
</dbReference>
<feature type="compositionally biased region" description="Low complexity" evidence="3">
    <location>
        <begin position="1274"/>
        <end position="1294"/>
    </location>
</feature>
<feature type="region of interest" description="Disordered" evidence="3">
    <location>
        <begin position="197"/>
        <end position="323"/>
    </location>
</feature>
<feature type="compositionally biased region" description="Low complexity" evidence="3">
    <location>
        <begin position="1375"/>
        <end position="1433"/>
    </location>
</feature>
<dbReference type="Pfam" id="PF00566">
    <property type="entry name" value="RabGAP-TBC"/>
    <property type="match status" value="1"/>
</dbReference>
<gene>
    <name evidence="6" type="ORF">GALMADRAFT_93552</name>
</gene>
<feature type="compositionally biased region" description="Basic and acidic residues" evidence="3">
    <location>
        <begin position="802"/>
        <end position="846"/>
    </location>
</feature>
<dbReference type="CDD" id="cd00174">
    <property type="entry name" value="SH3"/>
    <property type="match status" value="1"/>
</dbReference>
<dbReference type="SMART" id="SM00164">
    <property type="entry name" value="TBC"/>
    <property type="match status" value="1"/>
</dbReference>
<evidence type="ECO:0000256" key="1">
    <source>
        <dbReference type="ARBA" id="ARBA00022443"/>
    </source>
</evidence>
<feature type="compositionally biased region" description="Low complexity" evidence="3">
    <location>
        <begin position="527"/>
        <end position="546"/>
    </location>
</feature>
<feature type="compositionally biased region" description="Polar residues" evidence="3">
    <location>
        <begin position="1452"/>
        <end position="1474"/>
    </location>
</feature>
<feature type="region of interest" description="Disordered" evidence="3">
    <location>
        <begin position="563"/>
        <end position="667"/>
    </location>
</feature>
<dbReference type="PROSITE" id="PS50002">
    <property type="entry name" value="SH3"/>
    <property type="match status" value="1"/>
</dbReference>
<feature type="compositionally biased region" description="Polar residues" evidence="3">
    <location>
        <begin position="1196"/>
        <end position="1207"/>
    </location>
</feature>
<feature type="compositionally biased region" description="Low complexity" evidence="3">
    <location>
        <begin position="92"/>
        <end position="109"/>
    </location>
</feature>
<dbReference type="Gene3D" id="1.10.8.270">
    <property type="entry name" value="putative rabgap domain of human tbc1 domain family member 14 like domains"/>
    <property type="match status" value="1"/>
</dbReference>
<keyword evidence="7" id="KW-1185">Reference proteome</keyword>
<evidence type="ECO:0000259" key="4">
    <source>
        <dbReference type="PROSITE" id="PS50002"/>
    </source>
</evidence>
<dbReference type="PROSITE" id="PS50086">
    <property type="entry name" value="TBC_RABGAP"/>
    <property type="match status" value="1"/>
</dbReference>
<feature type="compositionally biased region" description="Pro residues" evidence="3">
    <location>
        <begin position="989"/>
        <end position="1005"/>
    </location>
</feature>
<feature type="compositionally biased region" description="Low complexity" evidence="3">
    <location>
        <begin position="451"/>
        <end position="476"/>
    </location>
</feature>
<feature type="compositionally biased region" description="Pro residues" evidence="3">
    <location>
        <begin position="432"/>
        <end position="450"/>
    </location>
</feature>
<dbReference type="InterPro" id="IPR035969">
    <property type="entry name" value="Rab-GAP_TBC_sf"/>
</dbReference>
<dbReference type="GO" id="GO:0005096">
    <property type="term" value="F:GTPase activator activity"/>
    <property type="evidence" value="ECO:0007669"/>
    <property type="project" value="TreeGrafter"/>
</dbReference>
<dbReference type="SUPFAM" id="SSF50044">
    <property type="entry name" value="SH3-domain"/>
    <property type="match status" value="1"/>
</dbReference>
<feature type="compositionally biased region" description="Polar residues" evidence="3">
    <location>
        <begin position="1645"/>
        <end position="1659"/>
    </location>
</feature>
<feature type="domain" description="SH3" evidence="4">
    <location>
        <begin position="18"/>
        <end position="79"/>
    </location>
</feature>
<feature type="compositionally biased region" description="Gly residues" evidence="3">
    <location>
        <begin position="1232"/>
        <end position="1261"/>
    </location>
</feature>
<organism evidence="6 7">
    <name type="scientific">Galerina marginata (strain CBS 339.88)</name>
    <dbReference type="NCBI Taxonomy" id="685588"/>
    <lineage>
        <taxon>Eukaryota</taxon>
        <taxon>Fungi</taxon>
        <taxon>Dikarya</taxon>
        <taxon>Basidiomycota</taxon>
        <taxon>Agaricomycotina</taxon>
        <taxon>Agaricomycetes</taxon>
        <taxon>Agaricomycetidae</taxon>
        <taxon>Agaricales</taxon>
        <taxon>Agaricineae</taxon>
        <taxon>Strophariaceae</taxon>
        <taxon>Galerina</taxon>
    </lineage>
</organism>
<feature type="compositionally biased region" description="Low complexity" evidence="3">
    <location>
        <begin position="1668"/>
        <end position="1679"/>
    </location>
</feature>
<feature type="domain" description="Rab-GAP TBC" evidence="5">
    <location>
        <begin position="1724"/>
        <end position="1906"/>
    </location>
</feature>
<dbReference type="GO" id="GO:0031267">
    <property type="term" value="F:small GTPase binding"/>
    <property type="evidence" value="ECO:0007669"/>
    <property type="project" value="TreeGrafter"/>
</dbReference>
<evidence type="ECO:0000256" key="3">
    <source>
        <dbReference type="SAM" id="MobiDB-lite"/>
    </source>
</evidence>
<reference evidence="7" key="1">
    <citation type="journal article" date="2014" name="Proc. Natl. Acad. Sci. U.S.A.">
        <title>Extensive sampling of basidiomycete genomes demonstrates inadequacy of the white-rot/brown-rot paradigm for wood decay fungi.</title>
        <authorList>
            <person name="Riley R."/>
            <person name="Salamov A.A."/>
            <person name="Brown D.W."/>
            <person name="Nagy L.G."/>
            <person name="Floudas D."/>
            <person name="Held B.W."/>
            <person name="Levasseur A."/>
            <person name="Lombard V."/>
            <person name="Morin E."/>
            <person name="Otillar R."/>
            <person name="Lindquist E.A."/>
            <person name="Sun H."/>
            <person name="LaButti K.M."/>
            <person name="Schmutz J."/>
            <person name="Jabbour D."/>
            <person name="Luo H."/>
            <person name="Baker S.E."/>
            <person name="Pisabarro A.G."/>
            <person name="Walton J.D."/>
            <person name="Blanchette R.A."/>
            <person name="Henrissat B."/>
            <person name="Martin F."/>
            <person name="Cullen D."/>
            <person name="Hibbett D.S."/>
            <person name="Grigoriev I.V."/>
        </authorList>
    </citation>
    <scope>NUCLEOTIDE SEQUENCE [LARGE SCALE GENOMIC DNA]</scope>
    <source>
        <strain evidence="7">CBS 339.88</strain>
    </source>
</reference>
<feature type="region of interest" description="Disordered" evidence="3">
    <location>
        <begin position="801"/>
        <end position="893"/>
    </location>
</feature>
<feature type="compositionally biased region" description="Pro residues" evidence="3">
    <location>
        <begin position="1437"/>
        <end position="1449"/>
    </location>
</feature>
<feature type="compositionally biased region" description="Polar residues" evidence="3">
    <location>
        <begin position="256"/>
        <end position="266"/>
    </location>
</feature>
<evidence type="ECO:0000313" key="6">
    <source>
        <dbReference type="EMBL" id="KDR79719.1"/>
    </source>
</evidence>
<feature type="compositionally biased region" description="Gly residues" evidence="3">
    <location>
        <begin position="567"/>
        <end position="580"/>
    </location>
</feature>
<feature type="region of interest" description="Disordered" evidence="3">
    <location>
        <begin position="908"/>
        <end position="1165"/>
    </location>
</feature>
<feature type="region of interest" description="Disordered" evidence="3">
    <location>
        <begin position="408"/>
        <end position="546"/>
    </location>
</feature>
<feature type="compositionally biased region" description="Basic and acidic residues" evidence="3">
    <location>
        <begin position="124"/>
        <end position="139"/>
    </location>
</feature>
<feature type="compositionally biased region" description="Polar residues" evidence="3">
    <location>
        <begin position="1342"/>
        <end position="1352"/>
    </location>
</feature>
<feature type="region of interest" description="Disordered" evidence="3">
    <location>
        <begin position="1979"/>
        <end position="1999"/>
    </location>
</feature>
<feature type="region of interest" description="Disordered" evidence="3">
    <location>
        <begin position="1632"/>
        <end position="1697"/>
    </location>
</feature>
<dbReference type="Gene3D" id="2.30.30.40">
    <property type="entry name" value="SH3 Domains"/>
    <property type="match status" value="1"/>
</dbReference>
<dbReference type="OrthoDB" id="159449at2759"/>
<dbReference type="InterPro" id="IPR001452">
    <property type="entry name" value="SH3_domain"/>
</dbReference>
<sequence>MGLEAAELARWTRFAAKGGIGKCTAMCDCVAESPDDLMFLKDDEITVLYQLPDKEGFYLGYCEGVVGKFNGADVHFLSKLKKPVMTKRASVSASTTSGKSPTPSSGIISPVPPAHAPSRRSSSSRKETDPHTQPLERRGSNHGQPRITSPLSNSRIHSSPSDEERFLPPHMSYSSSSTAASDSVVNTPAYNFFPTSITQDTKKAGGSYGIGTPSPRDAEFSSETRSGPSRPGSMPPTRASTPPPPTVSVTQSPSANTSPQSQSSGHRYTAHAPSPLNLLPETNTSPLRIMKRSPTIAPLGSPYNPTNQPSSPPAPSAIPSSNYPDTSYSTFEATKRLSLGSDARVGIGLSLLQDLANGMSDSESDSEDDGEWARARMSRYSTVNSATLKDSKEETDAYAEALRRVGHRVNDSVDESTVEGLGYARSEDDHAPPAPAPFAPAPSAPVPAGPSPASSTSTPHRQPSPYMAPSPSSSQGPPMPDLNDFPQPPTSSTFPTPTFNTLSPATSPTSPSFPPNFEERGRRPSLAPSAASAASGTSTGSWEGASDIYDDYRYSRFSMASKMSGFSLGGAGGGFGGGSGANTPPLPESRPSLDSVVAAGGVLGSRARTDSNRSRYGGEAAVPMPQVKELPVQDPQHLPGPTGLTNAFSKRPSGLGKERTMSVDSDASVYTQNSRLSTLSQDAVALLSQSNSPSNPSSIFNVNVDPNSTSTSHLRPAPLHLAQEPSPLLHTTWGSPTSSTSFPSPKSSAFFRTPVLHSGVVSHPASSVRNSEVSVLDGPEETYKHPFLTSPTFGGFASAMRQRLEEERKSPNPGVDQEKDGRLLDEDHEEEAQRSFDRDRQEDQSRSRSFSTVEGAGLGSRIVVEDEEDLPSRILNDSPSPASSPSPDPAEHLLLGRHLAPLVVANRTPSPSILEGGSDDDRLVGLLADRRARSRTSGTGSRGADEEKDEQGDEGNMSSFGEGLKERTFDDDDDQDVDLPPRIVAHEPPSSPIVPSNPPSTPPPNASSSVLAATSSSPSPSHLRPSLTELREGGSVPVPGTNQRRSLFLPHPNAPKAPVGAAATPGPMYVVAQQPPPRQQLGPPIQAPPQAQDQPPVQQQQPPQFQPQQRSPPPPQTRPSVHGVIRQALTQPPRPQTVPATAPGQRPALQLPPRGPTIYGRTESDLAASIGPVPIIFSVDPPPAPAATAPPPGAANSSQKGGSNQKASAPVSPPRVQMMARSQPPRSMSIGPGAGGGAGGGGGVGAAAAAGGVGAGVGIGSRGSSAPSGQVDKVGVGAAMGGSSVTTAGPNAGSSSGGAAGGDGQGAAKAGSTSEAPSKPAGAVIPRANFFPTAPGLRPRSRSFSGFNSTTPEVPLPVQRSREDSELSARDIKRSLTTSSSSPSLTPNSAANPKSPLGSSPLRPSPLSLSHTSLRPGGSSPVLKSPSSPLAKSFVVAPPPTSPEPPNPPSSGLGSFNPRPTQQLRQASSRSTLNEGPISRPVPVSRTTLPAATTFDPLPTNPSLTAARTASLQVTPQPGASSPPPRDSDAVSVHSVRSQVISPPPNTVTRQNSLRSKLSLPNLRRKQSGKQDEFDAGPHSPLHAHAPDAELLQVKDMEFELVRPNLAHFQGAARPSEDSGVLGRENSLDLRRDTNSYLRPESPAVSISSTGRLSEQPSPTAEAGGWVPQPSASTSAPASRVTTDAESSMDAHRQREQKWMSLMASSPASQARKSKKVKKLVIDGVPSSVRYLVWTYLTDGKGRSVPGVYGQLCGRGKVPSSVEMERDIKVCFQDQPHLQGTQGPVLLLLQAYLNMVPDVQYTMGLTLIVGQLLLLAPEEDAFWIFVSIMDTHIRPYFSSTTTQMEVDAALFSRALESNDAIVARKLLVDMSILPGSMCQPWFSSLFVRTLPPQYLNRVWDLFLFEGVPFLLRVALALITCCRRRLLESTSEESVLQTLLHPPQAWLPSTPDAFLSLVFSVKLKDDDVRKQRVKMEAQVKRQTQVPRAASTSGMISLPRT</sequence>